<dbReference type="InterPro" id="IPR050663">
    <property type="entry name" value="Ankyrin-SOCS_Box"/>
</dbReference>
<feature type="repeat" description="ANK" evidence="3">
    <location>
        <begin position="365"/>
        <end position="397"/>
    </location>
</feature>
<feature type="repeat" description="ANK" evidence="3">
    <location>
        <begin position="438"/>
        <end position="470"/>
    </location>
</feature>
<dbReference type="PROSITE" id="PS50088">
    <property type="entry name" value="ANK_REPEAT"/>
    <property type="match status" value="3"/>
</dbReference>
<dbReference type="Pfam" id="PF00023">
    <property type="entry name" value="Ank"/>
    <property type="match status" value="1"/>
</dbReference>
<dbReference type="Proteomes" id="UP000828390">
    <property type="component" value="Unassembled WGS sequence"/>
</dbReference>
<accession>A0A9D4M173</accession>
<feature type="domain" description="Mab-21-like nucleotidyltransferase" evidence="4">
    <location>
        <begin position="615"/>
        <end position="812"/>
    </location>
</feature>
<dbReference type="SUPFAM" id="SSF48403">
    <property type="entry name" value="Ankyrin repeat"/>
    <property type="match status" value="1"/>
</dbReference>
<dbReference type="InterPro" id="IPR002110">
    <property type="entry name" value="Ankyrin_rpt"/>
</dbReference>
<reference evidence="5" key="2">
    <citation type="submission" date="2020-11" db="EMBL/GenBank/DDBJ databases">
        <authorList>
            <person name="McCartney M.A."/>
            <person name="Auch B."/>
            <person name="Kono T."/>
            <person name="Mallez S."/>
            <person name="Becker A."/>
            <person name="Gohl D.M."/>
            <person name="Silverstein K.A.T."/>
            <person name="Koren S."/>
            <person name="Bechman K.B."/>
            <person name="Herman A."/>
            <person name="Abrahante J.E."/>
            <person name="Garbe J."/>
        </authorList>
    </citation>
    <scope>NUCLEOTIDE SEQUENCE</scope>
    <source>
        <strain evidence="5">Duluth1</strain>
        <tissue evidence="5">Whole animal</tissue>
    </source>
</reference>
<evidence type="ECO:0000313" key="5">
    <source>
        <dbReference type="EMBL" id="KAH3867357.1"/>
    </source>
</evidence>
<dbReference type="Pfam" id="PF12796">
    <property type="entry name" value="Ank_2"/>
    <property type="match status" value="1"/>
</dbReference>
<sequence length="995" mass="113505">MALTEADIYHVFEAILNDDIGIIKRAIKRGFTALAKSPTTSDMALHFACLNSKLTVLDLLKPTMKDGEVDTINIDEEDDSICGTALHISMDGQVDPEVVKKLLQFGANPNALDAKGCPVIHELIYRAWEEFQADFEDNSSDNINESIKEQCTFDAHMIKLDRLNTGAVNAGGLIWMEYSDPCNESTEVQNDETMEKLNGSSCIAHTSKNVQTNRCTDTLYQRVDDDIGEDNEETSCGRVNKIFEFDAPRILEKVRLLCDFGANMNIVHAQTKITPLHFWFQNFNWMMAECNIKQSIPEWCTVFLNTLLNCGASINSVASRNQTTPLVYLTQRHYKPDFASYMDSLRHFSGEVFNKFKLFKHQDIHGRVLLHQAVEHCNIVVVQELVKFYEDVNMRDRFGLAPLHLCTHTLTSDEAPFVIEMIEALVKHGADVNVQDDFGATPLHHAVNFNNHAAIECLLRNGASLSIEDTHSRTTKDVAEIQGDAATLRLIGLESTLNQSGPIVSDTRHGLIFQLCCHKECSLNSRGFEEPEHVAGNFIDKWLVQFPMCWHNRKLVLENSISRLQFNMSQIVLIDEDSRTMRKEIFEFALRLAKSIKMQNPLFESHVVFGGSVAEETKVGSCDEFDIVFDLVRIREIVEMSDVEDETLKGFVHLKANHVEEFKNYSVKHLLDENGFLKRSDVSNQFHKYIQNALNDATTWQGTRFFGFWGNTNLQGECFNIGQLQLVWYGSYLKREDVSVDIAPIIRFRDWIPKNWISKNNLVNESTAKSIGCFLMMKDVKRNIDENDEIVSRNRENLLFKVSISQVEHATMKFAPRCATNGYKIAKSIQLLCPHLLFNFEQTLKLSTERVRTCEHDNTTDTFLALFEASEFVTSYVLKTGLFYELESRGFVTEFSANDSEPIKWNNMILSGDVFERTMPSKDEIQESVLWALSIYKKIQALVVERKHVPEFFLAQMEATKVPGNSDEFVLVMSGFLKCVIYFLENFEIPDDVLK</sequence>
<dbReference type="GO" id="GO:0005634">
    <property type="term" value="C:nucleus"/>
    <property type="evidence" value="ECO:0007669"/>
    <property type="project" value="TreeGrafter"/>
</dbReference>
<dbReference type="OrthoDB" id="6095883at2759"/>
<protein>
    <recommendedName>
        <fullName evidence="4">Mab-21-like nucleotidyltransferase domain-containing protein</fullName>
    </recommendedName>
</protein>
<dbReference type="Pfam" id="PF03281">
    <property type="entry name" value="Mab-21"/>
    <property type="match status" value="1"/>
</dbReference>
<evidence type="ECO:0000313" key="6">
    <source>
        <dbReference type="Proteomes" id="UP000828390"/>
    </source>
</evidence>
<proteinExistence type="predicted"/>
<dbReference type="InterPro" id="IPR046903">
    <property type="entry name" value="Mab-21-like_nuc_Trfase"/>
</dbReference>
<dbReference type="GO" id="GO:0045944">
    <property type="term" value="P:positive regulation of transcription by RNA polymerase II"/>
    <property type="evidence" value="ECO:0007669"/>
    <property type="project" value="TreeGrafter"/>
</dbReference>
<organism evidence="5 6">
    <name type="scientific">Dreissena polymorpha</name>
    <name type="common">Zebra mussel</name>
    <name type="synonym">Mytilus polymorpha</name>
    <dbReference type="NCBI Taxonomy" id="45954"/>
    <lineage>
        <taxon>Eukaryota</taxon>
        <taxon>Metazoa</taxon>
        <taxon>Spiralia</taxon>
        <taxon>Lophotrochozoa</taxon>
        <taxon>Mollusca</taxon>
        <taxon>Bivalvia</taxon>
        <taxon>Autobranchia</taxon>
        <taxon>Heteroconchia</taxon>
        <taxon>Euheterodonta</taxon>
        <taxon>Imparidentia</taxon>
        <taxon>Neoheterodontei</taxon>
        <taxon>Myida</taxon>
        <taxon>Dreissenoidea</taxon>
        <taxon>Dreissenidae</taxon>
        <taxon>Dreissena</taxon>
    </lineage>
</organism>
<dbReference type="PANTHER" id="PTHR24193:SF121">
    <property type="entry name" value="ADA2A-CONTAINING COMPLEX COMPONENT 3, ISOFORM D"/>
    <property type="match status" value="1"/>
</dbReference>
<evidence type="ECO:0000256" key="3">
    <source>
        <dbReference type="PROSITE-ProRule" id="PRU00023"/>
    </source>
</evidence>
<dbReference type="EMBL" id="JAIWYP010000002">
    <property type="protein sequence ID" value="KAH3867357.1"/>
    <property type="molecule type" value="Genomic_DNA"/>
</dbReference>
<evidence type="ECO:0000256" key="2">
    <source>
        <dbReference type="ARBA" id="ARBA00023043"/>
    </source>
</evidence>
<evidence type="ECO:0000256" key="1">
    <source>
        <dbReference type="ARBA" id="ARBA00022737"/>
    </source>
</evidence>
<keyword evidence="6" id="KW-1185">Reference proteome</keyword>
<gene>
    <name evidence="5" type="ORF">DPMN_030484</name>
</gene>
<dbReference type="PANTHER" id="PTHR24193">
    <property type="entry name" value="ANKYRIN REPEAT PROTEIN"/>
    <property type="match status" value="1"/>
</dbReference>
<name>A0A9D4M173_DREPO</name>
<dbReference type="Gene3D" id="3.30.460.90">
    <property type="match status" value="1"/>
</dbReference>
<reference evidence="5" key="1">
    <citation type="journal article" date="2019" name="bioRxiv">
        <title>The Genome of the Zebra Mussel, Dreissena polymorpha: A Resource for Invasive Species Research.</title>
        <authorList>
            <person name="McCartney M.A."/>
            <person name="Auch B."/>
            <person name="Kono T."/>
            <person name="Mallez S."/>
            <person name="Zhang Y."/>
            <person name="Obille A."/>
            <person name="Becker A."/>
            <person name="Abrahante J.E."/>
            <person name="Garbe J."/>
            <person name="Badalamenti J.P."/>
            <person name="Herman A."/>
            <person name="Mangelson H."/>
            <person name="Liachko I."/>
            <person name="Sullivan S."/>
            <person name="Sone E.D."/>
            <person name="Koren S."/>
            <person name="Silverstein K.A.T."/>
            <person name="Beckman K.B."/>
            <person name="Gohl D.M."/>
        </authorList>
    </citation>
    <scope>NUCLEOTIDE SEQUENCE</scope>
    <source>
        <strain evidence="5">Duluth1</strain>
        <tissue evidence="5">Whole animal</tissue>
    </source>
</reference>
<keyword evidence="1" id="KW-0677">Repeat</keyword>
<keyword evidence="2 3" id="KW-0040">ANK repeat</keyword>
<comment type="caution">
    <text evidence="5">The sequence shown here is derived from an EMBL/GenBank/DDBJ whole genome shotgun (WGS) entry which is preliminary data.</text>
</comment>
<dbReference type="PROSITE" id="PS50297">
    <property type="entry name" value="ANK_REP_REGION"/>
    <property type="match status" value="1"/>
</dbReference>
<dbReference type="Gene3D" id="1.25.40.20">
    <property type="entry name" value="Ankyrin repeat-containing domain"/>
    <property type="match status" value="3"/>
</dbReference>
<dbReference type="AlphaFoldDB" id="A0A9D4M173"/>
<dbReference type="GO" id="GO:0000976">
    <property type="term" value="F:transcription cis-regulatory region binding"/>
    <property type="evidence" value="ECO:0007669"/>
    <property type="project" value="TreeGrafter"/>
</dbReference>
<dbReference type="SMART" id="SM00248">
    <property type="entry name" value="ANK"/>
    <property type="match status" value="5"/>
</dbReference>
<evidence type="ECO:0000259" key="4">
    <source>
        <dbReference type="Pfam" id="PF03281"/>
    </source>
</evidence>
<dbReference type="InterPro" id="IPR036770">
    <property type="entry name" value="Ankyrin_rpt-contain_sf"/>
</dbReference>
<feature type="repeat" description="ANK" evidence="3">
    <location>
        <begin position="398"/>
        <end position="437"/>
    </location>
</feature>